<dbReference type="PANTHER" id="PTHR16779:SF1">
    <property type="entry name" value="BETA-1,4-MANNOSYLTRANSFERASE EGH"/>
    <property type="match status" value="1"/>
</dbReference>
<reference evidence="3" key="2">
    <citation type="submission" date="2023-05" db="EMBL/GenBank/DDBJ databases">
        <authorList>
            <person name="Fouks B."/>
        </authorList>
    </citation>
    <scope>NUCLEOTIDE SEQUENCE</scope>
    <source>
        <strain evidence="3">Stay&amp;Tobe</strain>
        <tissue evidence="3">Testes</tissue>
    </source>
</reference>
<feature type="transmembrane region" description="Helical" evidence="1">
    <location>
        <begin position="110"/>
        <end position="131"/>
    </location>
</feature>
<dbReference type="InterPro" id="IPR001173">
    <property type="entry name" value="Glyco_trans_2-like"/>
</dbReference>
<evidence type="ECO:0000313" key="3">
    <source>
        <dbReference type="EMBL" id="KAJ9581994.1"/>
    </source>
</evidence>
<dbReference type="Pfam" id="PF13632">
    <property type="entry name" value="Glyco_trans_2_3"/>
    <property type="match status" value="1"/>
</dbReference>
<dbReference type="GO" id="GO:0005737">
    <property type="term" value="C:cytoplasm"/>
    <property type="evidence" value="ECO:0007669"/>
    <property type="project" value="TreeGrafter"/>
</dbReference>
<sequence>VGAERQVSFDNGLDGSVAEDCYFAMRAYKEGYSFNFVEGEMWEKSPFSLWDFVQQRKRWLQGILLVVHSKAIPLRHKLLLGISCYSWVTMPLSTSNVVLAALCPIPCPPLMDFLCAFIGAVNIYMYVFGVVKSFSLYRFGMIRFLLCICGALCTIPFNILIENMAVIWGLFGHKHRFYVVNKEIKPPITV</sequence>
<feature type="non-terminal residue" evidence="3">
    <location>
        <position position="1"/>
    </location>
</feature>
<comment type="caution">
    <text evidence="3">The sequence shown here is derived from an EMBL/GenBank/DDBJ whole genome shotgun (WGS) entry which is preliminary data.</text>
</comment>
<dbReference type="PANTHER" id="PTHR16779">
    <property type="entry name" value="BETA-1,4-MANNOSYLTRANSFERASE EGH"/>
    <property type="match status" value="1"/>
</dbReference>
<dbReference type="Proteomes" id="UP001233999">
    <property type="component" value="Unassembled WGS sequence"/>
</dbReference>
<accession>A0AAD7ZJP1</accession>
<keyword evidence="4" id="KW-1185">Reference proteome</keyword>
<evidence type="ECO:0000259" key="2">
    <source>
        <dbReference type="Pfam" id="PF13632"/>
    </source>
</evidence>
<organism evidence="3 4">
    <name type="scientific">Diploptera punctata</name>
    <name type="common">Pacific beetle cockroach</name>
    <dbReference type="NCBI Taxonomy" id="6984"/>
    <lineage>
        <taxon>Eukaryota</taxon>
        <taxon>Metazoa</taxon>
        <taxon>Ecdysozoa</taxon>
        <taxon>Arthropoda</taxon>
        <taxon>Hexapoda</taxon>
        <taxon>Insecta</taxon>
        <taxon>Pterygota</taxon>
        <taxon>Neoptera</taxon>
        <taxon>Polyneoptera</taxon>
        <taxon>Dictyoptera</taxon>
        <taxon>Blattodea</taxon>
        <taxon>Blaberoidea</taxon>
        <taxon>Blaberidae</taxon>
        <taxon>Diplopterinae</taxon>
        <taxon>Diploptera</taxon>
    </lineage>
</organism>
<evidence type="ECO:0000256" key="1">
    <source>
        <dbReference type="SAM" id="Phobius"/>
    </source>
</evidence>
<proteinExistence type="predicted"/>
<name>A0AAD7ZJP1_DIPPU</name>
<reference evidence="3" key="1">
    <citation type="journal article" date="2023" name="IScience">
        <title>Live-bearing cockroach genome reveals convergent evolutionary mechanisms linked to viviparity in insects and beyond.</title>
        <authorList>
            <person name="Fouks B."/>
            <person name="Harrison M.C."/>
            <person name="Mikhailova A.A."/>
            <person name="Marchal E."/>
            <person name="English S."/>
            <person name="Carruthers M."/>
            <person name="Jennings E.C."/>
            <person name="Chiamaka E.L."/>
            <person name="Frigard R.A."/>
            <person name="Pippel M."/>
            <person name="Attardo G.M."/>
            <person name="Benoit J.B."/>
            <person name="Bornberg-Bauer E."/>
            <person name="Tobe S.S."/>
        </authorList>
    </citation>
    <scope>NUCLEOTIDE SEQUENCE</scope>
    <source>
        <strain evidence="3">Stay&amp;Tobe</strain>
    </source>
</reference>
<keyword evidence="1" id="KW-0812">Transmembrane</keyword>
<dbReference type="InterPro" id="IPR027389">
    <property type="entry name" value="B_mannosylTrfase_Bre-3/Egh"/>
</dbReference>
<dbReference type="AlphaFoldDB" id="A0AAD7ZJP1"/>
<dbReference type="GO" id="GO:0019187">
    <property type="term" value="F:beta-1,4-mannosyltransferase activity"/>
    <property type="evidence" value="ECO:0007669"/>
    <property type="project" value="InterPro"/>
</dbReference>
<keyword evidence="1" id="KW-0472">Membrane</keyword>
<evidence type="ECO:0000313" key="4">
    <source>
        <dbReference type="Proteomes" id="UP001233999"/>
    </source>
</evidence>
<feature type="transmembrane region" description="Helical" evidence="1">
    <location>
        <begin position="78"/>
        <end position="98"/>
    </location>
</feature>
<dbReference type="EMBL" id="JASPKZ010007832">
    <property type="protein sequence ID" value="KAJ9581994.1"/>
    <property type="molecule type" value="Genomic_DNA"/>
</dbReference>
<gene>
    <name evidence="3" type="ORF">L9F63_003684</name>
</gene>
<feature type="domain" description="Glycosyltransferase 2-like" evidence="2">
    <location>
        <begin position="3"/>
        <end position="129"/>
    </location>
</feature>
<keyword evidence="1" id="KW-1133">Transmembrane helix</keyword>
<feature type="transmembrane region" description="Helical" evidence="1">
    <location>
        <begin position="143"/>
        <end position="171"/>
    </location>
</feature>
<protein>
    <recommendedName>
        <fullName evidence="2">Glycosyltransferase 2-like domain-containing protein</fullName>
    </recommendedName>
</protein>